<dbReference type="RefSeq" id="WP_309562056.1">
    <property type="nucleotide sequence ID" value="NZ_JAVJIU010000004.1"/>
</dbReference>
<evidence type="ECO:0000256" key="6">
    <source>
        <dbReference type="ARBA" id="ARBA00022842"/>
    </source>
</evidence>
<sequence>MTEILKHINSPEDLRKLNSEELKSLAQELRKFIIDIVATKEGHLGASLGVVELTVALHYIFNTPEDLLVWDVGHQAYGHKILTGRRDVFETNRQLNGISGFPKREESNYDTFGVGHSSTSISAALGMAIASNLKGEFNKQHIAVIGDASIASGMAFEGLNHAGVTKANLLVILNDNAIGIDPSVGALKEYLTKARVGYKPASDNIIEALNFKYFGPVDGHDLEGLLKTLKEMKNIKGPKFLHVITKKGKGLKKAEEDQVKYHAPGKFEPDTGELLKYDTDGLPIKYQDVFGLSLVELAKNNEKIIGITPAMPTGSSLKYMMKAFPERAFDVGIAEQHAVTLSAGMATQGFTVFCAIYSTFLQRAYDQLIHDVALQNLPVVFCLDRAGLVGEDGATHHGVFDIAYTRPIPNLIIAAPRNEVELRNFLYTAQLGIDAPMIIRYPRGRGVLKEWKLAFEKVEIGKAECLKEGSQVAVISLGNMAKNVETAIENLEEEEQNKVAHYDIRFVKPLDKKILNKILEKFSKIITVEDGVIKGGFGSSILEYAASLYYTGHIELLGIPDEFIEQGSVDELQEIAKINVQGIQRKLESMI</sequence>
<dbReference type="Pfam" id="PF13292">
    <property type="entry name" value="DXP_synthase_N"/>
    <property type="match status" value="2"/>
</dbReference>
<evidence type="ECO:0000256" key="8">
    <source>
        <dbReference type="ARBA" id="ARBA00023052"/>
    </source>
</evidence>
<evidence type="ECO:0000256" key="10">
    <source>
        <dbReference type="HAMAP-Rule" id="MF_00315"/>
    </source>
</evidence>
<organism evidence="13 14">
    <name type="scientific">Christiangramia sediminicola</name>
    <dbReference type="NCBI Taxonomy" id="3073267"/>
    <lineage>
        <taxon>Bacteria</taxon>
        <taxon>Pseudomonadati</taxon>
        <taxon>Bacteroidota</taxon>
        <taxon>Flavobacteriia</taxon>
        <taxon>Flavobacteriales</taxon>
        <taxon>Flavobacteriaceae</taxon>
        <taxon>Christiangramia</taxon>
    </lineage>
</organism>
<dbReference type="InterPro" id="IPR033248">
    <property type="entry name" value="Transketolase_C"/>
</dbReference>
<comment type="caution">
    <text evidence="10">Lacks conserved residue(s) required for the propagation of feature annotation.</text>
</comment>
<dbReference type="SUPFAM" id="SSF52922">
    <property type="entry name" value="TK C-terminal domain-like"/>
    <property type="match status" value="1"/>
</dbReference>
<evidence type="ECO:0000256" key="9">
    <source>
        <dbReference type="ARBA" id="ARBA00023229"/>
    </source>
</evidence>
<name>A0ABU1ET85_9FLAO</name>
<comment type="caution">
    <text evidence="13">The sequence shown here is derived from an EMBL/GenBank/DDBJ whole genome shotgun (WGS) entry which is preliminary data.</text>
</comment>
<gene>
    <name evidence="10 13" type="primary">dxs</name>
    <name evidence="13" type="ORF">RE431_11120</name>
</gene>
<dbReference type="InterPro" id="IPR029061">
    <property type="entry name" value="THDP-binding"/>
</dbReference>
<dbReference type="InterPro" id="IPR020826">
    <property type="entry name" value="Transketolase_BS"/>
</dbReference>
<comment type="similarity">
    <text evidence="2 10">Belongs to the transketolase family. DXPS subfamily.</text>
</comment>
<comment type="catalytic activity">
    <reaction evidence="10">
        <text>D-glyceraldehyde 3-phosphate + pyruvate + H(+) = 1-deoxy-D-xylulose 5-phosphate + CO2</text>
        <dbReference type="Rhea" id="RHEA:12605"/>
        <dbReference type="ChEBI" id="CHEBI:15361"/>
        <dbReference type="ChEBI" id="CHEBI:15378"/>
        <dbReference type="ChEBI" id="CHEBI:16526"/>
        <dbReference type="ChEBI" id="CHEBI:57792"/>
        <dbReference type="ChEBI" id="CHEBI:59776"/>
        <dbReference type="EC" id="2.2.1.7"/>
    </reaction>
</comment>
<evidence type="ECO:0000256" key="11">
    <source>
        <dbReference type="SAM" id="Coils"/>
    </source>
</evidence>
<dbReference type="PANTHER" id="PTHR43322">
    <property type="entry name" value="1-D-DEOXYXYLULOSE 5-PHOSPHATE SYNTHASE-RELATED"/>
    <property type="match status" value="1"/>
</dbReference>
<feature type="domain" description="Transketolase-like pyrimidine-binding" evidence="12">
    <location>
        <begin position="284"/>
        <end position="449"/>
    </location>
</feature>
<protein>
    <recommendedName>
        <fullName evidence="10">1-deoxy-D-xylulose-5-phosphate synthase</fullName>
        <ecNumber evidence="10">2.2.1.7</ecNumber>
    </recommendedName>
    <alternativeName>
        <fullName evidence="10">1-deoxyxylulose-5-phosphate synthase</fullName>
        <shortName evidence="10">DXP synthase</shortName>
        <shortName evidence="10">DXPS</shortName>
    </alternativeName>
</protein>
<comment type="cofactor">
    <cofactor evidence="10">
        <name>Mg(2+)</name>
        <dbReference type="ChEBI" id="CHEBI:18420"/>
    </cofactor>
    <text evidence="10">Binds 1 Mg(2+) ion per subunit.</text>
</comment>
<accession>A0ABU1ET85</accession>
<evidence type="ECO:0000256" key="5">
    <source>
        <dbReference type="ARBA" id="ARBA00022723"/>
    </source>
</evidence>
<dbReference type="SMART" id="SM00861">
    <property type="entry name" value="Transket_pyr"/>
    <property type="match status" value="1"/>
</dbReference>
<evidence type="ECO:0000256" key="4">
    <source>
        <dbReference type="ARBA" id="ARBA00022679"/>
    </source>
</evidence>
<dbReference type="InterPro" id="IPR005475">
    <property type="entry name" value="Transketolase-like_Pyr-bd"/>
</dbReference>
<dbReference type="InterPro" id="IPR005477">
    <property type="entry name" value="Dxylulose-5-P_synthase"/>
</dbReference>
<comment type="pathway">
    <text evidence="1 10">Metabolic intermediate biosynthesis; 1-deoxy-D-xylulose 5-phosphate biosynthesis; 1-deoxy-D-xylulose 5-phosphate from D-glyceraldehyde 3-phosphate and pyruvate: step 1/1.</text>
</comment>
<keyword evidence="14" id="KW-1185">Reference proteome</keyword>
<evidence type="ECO:0000313" key="13">
    <source>
        <dbReference type="EMBL" id="MDR5591189.1"/>
    </source>
</evidence>
<keyword evidence="6 10" id="KW-0460">Magnesium</keyword>
<dbReference type="Gene3D" id="3.40.50.920">
    <property type="match status" value="1"/>
</dbReference>
<keyword evidence="5 10" id="KW-0479">Metal-binding</keyword>
<dbReference type="Gene3D" id="3.40.50.970">
    <property type="match status" value="2"/>
</dbReference>
<dbReference type="GO" id="GO:0008661">
    <property type="term" value="F:1-deoxy-D-xylulose-5-phosphate synthase activity"/>
    <property type="evidence" value="ECO:0007669"/>
    <property type="project" value="UniProtKB-EC"/>
</dbReference>
<dbReference type="NCBIfam" id="NF003933">
    <property type="entry name" value="PRK05444.2-2"/>
    <property type="match status" value="1"/>
</dbReference>
<dbReference type="Proteomes" id="UP001257234">
    <property type="component" value="Unassembled WGS sequence"/>
</dbReference>
<evidence type="ECO:0000256" key="3">
    <source>
        <dbReference type="ARBA" id="ARBA00011738"/>
    </source>
</evidence>
<dbReference type="EMBL" id="JAVJIU010000004">
    <property type="protein sequence ID" value="MDR5591189.1"/>
    <property type="molecule type" value="Genomic_DNA"/>
</dbReference>
<keyword evidence="8 10" id="KW-0786">Thiamine pyrophosphate</keyword>
<comment type="cofactor">
    <cofactor evidence="10">
        <name>thiamine diphosphate</name>
        <dbReference type="ChEBI" id="CHEBI:58937"/>
    </cofactor>
    <text evidence="10">Binds 1 thiamine pyrophosphate per subunit.</text>
</comment>
<dbReference type="Pfam" id="PF02779">
    <property type="entry name" value="Transket_pyr"/>
    <property type="match status" value="1"/>
</dbReference>
<feature type="binding site" evidence="10">
    <location>
        <position position="176"/>
    </location>
    <ligand>
        <name>Mg(2+)</name>
        <dbReference type="ChEBI" id="CHEBI:18420"/>
    </ligand>
</feature>
<evidence type="ECO:0000256" key="1">
    <source>
        <dbReference type="ARBA" id="ARBA00004980"/>
    </source>
</evidence>
<feature type="binding site" evidence="10">
    <location>
        <begin position="115"/>
        <end position="117"/>
    </location>
    <ligand>
        <name>thiamine diphosphate</name>
        <dbReference type="ChEBI" id="CHEBI:58937"/>
    </ligand>
</feature>
<evidence type="ECO:0000256" key="7">
    <source>
        <dbReference type="ARBA" id="ARBA00022977"/>
    </source>
</evidence>
<feature type="binding site" evidence="10">
    <location>
        <begin position="148"/>
        <end position="149"/>
    </location>
    <ligand>
        <name>thiamine diphosphate</name>
        <dbReference type="ChEBI" id="CHEBI:58937"/>
    </ligand>
</feature>
<proteinExistence type="inferred from homology"/>
<keyword evidence="9 10" id="KW-0414">Isoprene biosynthesis</keyword>
<dbReference type="PROSITE" id="PS00802">
    <property type="entry name" value="TRANSKETOLASE_2"/>
    <property type="match status" value="1"/>
</dbReference>
<feature type="binding site" evidence="10">
    <location>
        <position position="335"/>
    </location>
    <ligand>
        <name>thiamine diphosphate</name>
        <dbReference type="ChEBI" id="CHEBI:58937"/>
    </ligand>
</feature>
<reference evidence="14" key="1">
    <citation type="submission" date="2023-07" db="EMBL/GenBank/DDBJ databases">
        <title>Christiangramia sp. SM2212., a novel bacterium of the family Flavobacteriaceae isolated from the sea sediment.</title>
        <authorList>
            <person name="Wang J."/>
            <person name="Zhang X."/>
        </authorList>
    </citation>
    <scope>NUCLEOTIDE SEQUENCE [LARGE SCALE GENOMIC DNA]</scope>
    <source>
        <strain evidence="14">SM2212</strain>
    </source>
</reference>
<dbReference type="SUPFAM" id="SSF52518">
    <property type="entry name" value="Thiamin diphosphate-binding fold (THDP-binding)"/>
    <property type="match status" value="2"/>
</dbReference>
<dbReference type="CDD" id="cd02007">
    <property type="entry name" value="TPP_DXS"/>
    <property type="match status" value="1"/>
</dbReference>
<comment type="function">
    <text evidence="10">Catalyzes the acyloin condensation reaction between C atoms 2 and 3 of pyruvate and glyceraldehyde 3-phosphate to yield 1-deoxy-D-xylulose-5-phosphate (DXP).</text>
</comment>
<keyword evidence="11" id="KW-0175">Coiled coil</keyword>
<feature type="binding site" evidence="10">
    <location>
        <position position="74"/>
    </location>
    <ligand>
        <name>thiamine diphosphate</name>
        <dbReference type="ChEBI" id="CHEBI:58937"/>
    </ligand>
</feature>
<dbReference type="NCBIfam" id="TIGR00204">
    <property type="entry name" value="dxs"/>
    <property type="match status" value="1"/>
</dbReference>
<dbReference type="PANTHER" id="PTHR43322:SF5">
    <property type="entry name" value="1-DEOXY-D-XYLULOSE-5-PHOSPHATE SYNTHASE, CHLOROPLASTIC"/>
    <property type="match status" value="1"/>
</dbReference>
<evidence type="ECO:0000256" key="2">
    <source>
        <dbReference type="ARBA" id="ARBA00011081"/>
    </source>
</evidence>
<comment type="subunit">
    <text evidence="3 10">Homodimer.</text>
</comment>
<keyword evidence="4 10" id="KW-0808">Transferase</keyword>
<dbReference type="InterPro" id="IPR009014">
    <property type="entry name" value="Transketo_C/PFOR_II"/>
</dbReference>
<evidence type="ECO:0000313" key="14">
    <source>
        <dbReference type="Proteomes" id="UP001257234"/>
    </source>
</evidence>
<keyword evidence="7 10" id="KW-0784">Thiamine biosynthesis</keyword>
<feature type="binding site" evidence="10">
    <location>
        <position position="176"/>
    </location>
    <ligand>
        <name>thiamine diphosphate</name>
        <dbReference type="ChEBI" id="CHEBI:58937"/>
    </ligand>
</feature>
<dbReference type="Pfam" id="PF02780">
    <property type="entry name" value="Transketolase_C"/>
    <property type="match status" value="1"/>
</dbReference>
<dbReference type="EC" id="2.2.1.7" evidence="10"/>
<feature type="coiled-coil region" evidence="11">
    <location>
        <begin position="474"/>
        <end position="501"/>
    </location>
</feature>
<dbReference type="HAMAP" id="MF_00315">
    <property type="entry name" value="DXP_synth"/>
    <property type="match status" value="1"/>
</dbReference>
<feature type="binding site" evidence="10">
    <location>
        <position position="147"/>
    </location>
    <ligand>
        <name>Mg(2+)</name>
        <dbReference type="ChEBI" id="CHEBI:18420"/>
    </ligand>
</feature>
<dbReference type="CDD" id="cd07033">
    <property type="entry name" value="TPP_PYR_DXS_TK_like"/>
    <property type="match status" value="1"/>
</dbReference>
<evidence type="ECO:0000259" key="12">
    <source>
        <dbReference type="SMART" id="SM00861"/>
    </source>
</evidence>